<feature type="region of interest" description="Disordered" evidence="1">
    <location>
        <begin position="97"/>
        <end position="133"/>
    </location>
</feature>
<dbReference type="AlphaFoldDB" id="A0AA44IE24"/>
<organism evidence="2 3">
    <name type="scientific">Streptomyces somaliensis (strain ATCC 33201 / DSM 40738 / JCM 12659 / KCTC 9044 / NCTC 11332 / NRRL B-12077 / IP 733)</name>
    <dbReference type="NCBI Taxonomy" id="1134445"/>
    <lineage>
        <taxon>Bacteria</taxon>
        <taxon>Bacillati</taxon>
        <taxon>Actinomycetota</taxon>
        <taxon>Actinomycetes</taxon>
        <taxon>Kitasatosporales</taxon>
        <taxon>Streptomycetaceae</taxon>
        <taxon>Streptomyces</taxon>
    </lineage>
</organism>
<dbReference type="Proteomes" id="UP000570003">
    <property type="component" value="Unassembled WGS sequence"/>
</dbReference>
<reference evidence="2 3" key="1">
    <citation type="submission" date="2020-04" db="EMBL/GenBank/DDBJ databases">
        <title>MicrobeNet Type strains.</title>
        <authorList>
            <person name="Nicholson A.C."/>
        </authorList>
    </citation>
    <scope>NUCLEOTIDE SEQUENCE [LARGE SCALE GENOMIC DNA]</scope>
    <source>
        <strain evidence="2 3">DSM 40738</strain>
    </source>
</reference>
<keyword evidence="3" id="KW-1185">Reference proteome</keyword>
<feature type="region of interest" description="Disordered" evidence="1">
    <location>
        <begin position="1"/>
        <end position="32"/>
    </location>
</feature>
<evidence type="ECO:0000313" key="2">
    <source>
        <dbReference type="EMBL" id="NKY14873.1"/>
    </source>
</evidence>
<evidence type="ECO:0000313" key="3">
    <source>
        <dbReference type="Proteomes" id="UP000570003"/>
    </source>
</evidence>
<sequence length="133" mass="14499">MRNADGDVSEDGPTRPADGVDRMRRHPELRTGTADGVIDEIAACWKGPTATAYRSLRAGVAGEAVRIRQAMVLPEAARRASRDGFTEQEPDTLARGRRMRDGEDVSAAAHALTVPDRRPRGTPTGRRAAYRTF</sequence>
<comment type="caution">
    <text evidence="2">The sequence shown here is derived from an EMBL/GenBank/DDBJ whole genome shotgun (WGS) entry which is preliminary data.</text>
</comment>
<feature type="compositionally biased region" description="Basic and acidic residues" evidence="1">
    <location>
        <begin position="18"/>
        <end position="29"/>
    </location>
</feature>
<proteinExistence type="predicted"/>
<gene>
    <name evidence="2" type="ORF">HGA06_12085</name>
</gene>
<dbReference type="EMBL" id="JAAXOU010000116">
    <property type="protein sequence ID" value="NKY14873.1"/>
    <property type="molecule type" value="Genomic_DNA"/>
</dbReference>
<dbReference type="RefSeq" id="WP_168439082.1">
    <property type="nucleotide sequence ID" value="NZ_JAAXOU010000116.1"/>
</dbReference>
<name>A0AA44IE24_STRE0</name>
<evidence type="ECO:0000256" key="1">
    <source>
        <dbReference type="SAM" id="MobiDB-lite"/>
    </source>
</evidence>
<protein>
    <submittedName>
        <fullName evidence="2">WXG100 family type VII secretion target</fullName>
    </submittedName>
</protein>
<accession>A0AA44IE24</accession>